<dbReference type="GO" id="GO:0016829">
    <property type="term" value="F:lyase activity"/>
    <property type="evidence" value="ECO:0007669"/>
    <property type="project" value="UniProtKB-KW"/>
</dbReference>
<feature type="signal peptide" evidence="1">
    <location>
        <begin position="1"/>
        <end position="23"/>
    </location>
</feature>
<protein>
    <submittedName>
        <fullName evidence="2">Streptogramin lyase</fullName>
    </submittedName>
</protein>
<gene>
    <name evidence="2" type="ORF">MES4922_360190</name>
</gene>
<dbReference type="Proteomes" id="UP001152604">
    <property type="component" value="Unassembled WGS sequence"/>
</dbReference>
<evidence type="ECO:0000313" key="3">
    <source>
        <dbReference type="Proteomes" id="UP001152604"/>
    </source>
</evidence>
<proteinExistence type="predicted"/>
<dbReference type="InterPro" id="IPR011042">
    <property type="entry name" value="6-blade_b-propeller_TolB-like"/>
</dbReference>
<reference evidence="2" key="1">
    <citation type="submission" date="2022-03" db="EMBL/GenBank/DDBJ databases">
        <authorList>
            <person name="Brunel B."/>
        </authorList>
    </citation>
    <scope>NUCLEOTIDE SEQUENCE</scope>
    <source>
        <strain evidence="2">STM4922sample</strain>
    </source>
</reference>
<dbReference type="RefSeq" id="WP_254026980.1">
    <property type="nucleotide sequence ID" value="NZ_CAKXZS010000030.1"/>
</dbReference>
<keyword evidence="3" id="KW-1185">Reference proteome</keyword>
<dbReference type="SUPFAM" id="SSF101898">
    <property type="entry name" value="NHL repeat"/>
    <property type="match status" value="1"/>
</dbReference>
<comment type="caution">
    <text evidence="2">The sequence shown here is derived from an EMBL/GenBank/DDBJ whole genome shotgun (WGS) entry which is preliminary data.</text>
</comment>
<evidence type="ECO:0000256" key="1">
    <source>
        <dbReference type="SAM" id="SignalP"/>
    </source>
</evidence>
<organism evidence="2 3">
    <name type="scientific">Mesorhizobium ventifaucium</name>
    <dbReference type="NCBI Taxonomy" id="666020"/>
    <lineage>
        <taxon>Bacteria</taxon>
        <taxon>Pseudomonadati</taxon>
        <taxon>Pseudomonadota</taxon>
        <taxon>Alphaproteobacteria</taxon>
        <taxon>Hyphomicrobiales</taxon>
        <taxon>Phyllobacteriaceae</taxon>
        <taxon>Mesorhizobium</taxon>
    </lineage>
</organism>
<accession>A0ABM9E620</accession>
<keyword evidence="1" id="KW-0732">Signal</keyword>
<sequence length="689" mass="71705">MKHAWQIWLTLLPLATMMTMAIAPTSAQQQLEGQVLGAGAPIAKAMVTLWAASADVPAQLARTESGTDGRFMLSFAGAPSNDSTLYLVPTGGEPTANKASGNNPAISLIAAVGPTPPAKVTINEMTTIASVWTHAQFFDGTAIRGHALGLKAAAGNVPNFVDLSTGGWGSVIQDPLNSGQTPTMANFATLSNVMAGCVTRVKADACDSLFAAATGRDGKAPPDTLAAALSIAHNAGFKPERVFALLDAFFPVPQGKHMRATPFMPYLSFAPGAWVLPLKFSGGGNAGGAKVMFDSEGNAWSGDNFLVGWQGHDDLWNGNLSKFAPDGRPLSPMTSGFTGGGLLGPGFGTTIDANDRVWVTNTSGKTISLFDKTGKPLSPPEGYNFGGKISTMQGIIVTPNGDVWALDFGDDKVIYMPKGDPTKVKFYCQSTDGKPNKDSPCKLNGPFHLAIDQQDRIWITNAIGDTVTRFPASDPSKVEVFPTGGGSGKGMAIDSKGNAWITNSLGSGLTLETKARLAYLKLTGASLTAFDHVALQDLLDHPGLGSVSMLQPDGSPAPGSPFNPGSIWGAWAVSIDGNDHVWISNFAPGGGLTELCGARTETCPAGMKTGDPISPPGGYKGGGMQMLVDASVDPAGNVWVSNNWQDPESCYGKPDEGVSTRCGGHGIVVFYGMAKPVRAPQIGPARGYE</sequence>
<feature type="chain" id="PRO_5046845060" evidence="1">
    <location>
        <begin position="24"/>
        <end position="689"/>
    </location>
</feature>
<keyword evidence="2" id="KW-0456">Lyase</keyword>
<dbReference type="Gene3D" id="2.120.10.30">
    <property type="entry name" value="TolB, C-terminal domain"/>
    <property type="match status" value="1"/>
</dbReference>
<name>A0ABM9E620_9HYPH</name>
<evidence type="ECO:0000313" key="2">
    <source>
        <dbReference type="EMBL" id="CAH2404570.1"/>
    </source>
</evidence>
<dbReference type="EMBL" id="CAKXZS010000030">
    <property type="protein sequence ID" value="CAH2404570.1"/>
    <property type="molecule type" value="Genomic_DNA"/>
</dbReference>